<evidence type="ECO:0000313" key="5">
    <source>
        <dbReference type="Proteomes" id="UP001202248"/>
    </source>
</evidence>
<dbReference type="InterPro" id="IPR001242">
    <property type="entry name" value="Condensation_dom"/>
</dbReference>
<name>A0ABS9SHQ3_9BACT</name>
<dbReference type="InterPro" id="IPR023213">
    <property type="entry name" value="CAT-like_dom_sf"/>
</dbReference>
<sequence>MSDFLKREYETPFDLEKDILFRINVLKLSDEKHLLFLIVHHLICDGGSFDVLIKEVSQLYNGYRSGSLPDLAKVVKFSKYAAHEIERYKSEKYNNDVDYWASKFEDDIPEAVVLATEYPDAVHRTYKSAVDSYSINEYDTIAIEKLALNSNTTLTILLRTLFEVFIYKYTGQKDFVVGLPATDHLSIPGYSLIGHTVNMLPVRTLVKGNQSFRDFLSMRNREMLSDFDHQKVTFGSVLRKVKFNRNSLNNTLISVSFGSQLEKSGQTFNFADIEHTVLDLKEEHSSFEFYIDTYKREEKVYFQIYYQSDLFDQVSIQKLMKSYHDLINQVLVNPGMRISNVLTTDVESIFNQSLKLPGNAVLEKTIVDLFGESVLAYPHNVAVRYGDNILTYDELNTTSNRLANYLLSHGLQSNDRVAIVLERGIDIIVSILAVLKCGAAYIPIDPNYPKDRVSFLVADADAQFMITSQEDLTLSGSKATNIILNNIKTQIDQNPSTNPNVTFDSNTLAYILYTSGSTGKPKGAMVTHRNLIHFLKGMQDAFQITDRDKFLSVSSISFDASCFDNYLCLVNGSELVLTSNEIIKDGQLLLDEVVKRGVSIILATPITFKLMLTADWNERIPVKLLSAGETLLPSLAKELLPRCKALYNVYGPTETTVICTLTRVLSDEKITIGAPILDTPIYILDENLKPVSAGEMGEIYIGGEGVSKGYWKREDLTQSRFVPDPFADVSGAKMYKSGDLGRFKKNGEIKYEGRIDNQVKIRGFRIELGEIEYHLSRLDNVKDVVTTVVEDHTGEKNIVAYIIPESEDGGSETEFSKDTIVNWGNQLRANIPYFMVPSYWVKKKTFPLSPNGKVDVKQIPPPEFYKKKTSEIEDGTSRQAETLNTTELKIKKIWEEELGISGLYADDNFFELGGHSMIAVKVMKRISKEMNTKLPIATLFQHPTIAAIANLINTNSKVEQKILVEIKKSGSKPPIYLIHGGALNILLYKQLEPFLSDDQPLYGIQALGLDGDLTHLDSIESISKRYLHEILEHNPVGPYIIIGYSYGGIVAYEMVKQLKAMGKEIKMLGILDTNVGGRQLIETKSARVYQTMMRQLKKSVFIGGNLIKYPKEVIAYQWVFIKNKLFKNYEKKEDEKIYDYDDKVIEAYNKAYYSYDMKPLDVRVHLFKVQDRIYFLDDPVYLGWKRYTNKVVTLDVTGDHKTFLLPPHNKELVGVIERVLMTV</sequence>
<comment type="caution">
    <text evidence="4">The sequence shown here is derived from an EMBL/GenBank/DDBJ whole genome shotgun (WGS) entry which is preliminary data.</text>
</comment>
<evidence type="ECO:0000259" key="3">
    <source>
        <dbReference type="PROSITE" id="PS50075"/>
    </source>
</evidence>
<dbReference type="Pfam" id="PF00550">
    <property type="entry name" value="PP-binding"/>
    <property type="match status" value="1"/>
</dbReference>
<dbReference type="InterPro" id="IPR001031">
    <property type="entry name" value="Thioesterase"/>
</dbReference>
<dbReference type="InterPro" id="IPR029058">
    <property type="entry name" value="AB_hydrolase_fold"/>
</dbReference>
<dbReference type="InterPro" id="IPR010071">
    <property type="entry name" value="AA_adenyl_dom"/>
</dbReference>
<evidence type="ECO:0000313" key="4">
    <source>
        <dbReference type="EMBL" id="MCH5597898.1"/>
    </source>
</evidence>
<protein>
    <submittedName>
        <fullName evidence="4">Amino acid adenylation domain-containing protein</fullName>
    </submittedName>
</protein>
<dbReference type="PANTHER" id="PTHR45527">
    <property type="entry name" value="NONRIBOSOMAL PEPTIDE SYNTHETASE"/>
    <property type="match status" value="1"/>
</dbReference>
<dbReference type="Pfam" id="PF00975">
    <property type="entry name" value="Thioesterase"/>
    <property type="match status" value="1"/>
</dbReference>
<keyword evidence="2" id="KW-0597">Phosphoprotein</keyword>
<dbReference type="PANTHER" id="PTHR45527:SF1">
    <property type="entry name" value="FATTY ACID SYNTHASE"/>
    <property type="match status" value="1"/>
</dbReference>
<dbReference type="PROSITE" id="PS50075">
    <property type="entry name" value="CARRIER"/>
    <property type="match status" value="1"/>
</dbReference>
<keyword evidence="1" id="KW-0596">Phosphopantetheine</keyword>
<dbReference type="Pfam" id="PF00501">
    <property type="entry name" value="AMP-binding"/>
    <property type="match status" value="1"/>
</dbReference>
<gene>
    <name evidence="4" type="ORF">MKP09_08265</name>
</gene>
<dbReference type="SUPFAM" id="SSF47336">
    <property type="entry name" value="ACP-like"/>
    <property type="match status" value="1"/>
</dbReference>
<accession>A0ABS9SHQ3</accession>
<evidence type="ECO:0000256" key="1">
    <source>
        <dbReference type="ARBA" id="ARBA00022450"/>
    </source>
</evidence>
<dbReference type="InterPro" id="IPR020845">
    <property type="entry name" value="AMP-binding_CS"/>
</dbReference>
<dbReference type="Gene3D" id="2.30.38.10">
    <property type="entry name" value="Luciferase, Domain 3"/>
    <property type="match status" value="1"/>
</dbReference>
<dbReference type="SMART" id="SM00823">
    <property type="entry name" value="PKS_PP"/>
    <property type="match status" value="1"/>
</dbReference>
<dbReference type="CDD" id="cd05930">
    <property type="entry name" value="A_NRPS"/>
    <property type="match status" value="1"/>
</dbReference>
<dbReference type="RefSeq" id="WP_240829429.1">
    <property type="nucleotide sequence ID" value="NZ_JAKWBL010000001.1"/>
</dbReference>
<dbReference type="Gene3D" id="3.30.300.30">
    <property type="match status" value="1"/>
</dbReference>
<dbReference type="Pfam" id="PF00668">
    <property type="entry name" value="Condensation"/>
    <property type="match status" value="1"/>
</dbReference>
<dbReference type="InterPro" id="IPR020806">
    <property type="entry name" value="PKS_PP-bd"/>
</dbReference>
<dbReference type="InterPro" id="IPR036736">
    <property type="entry name" value="ACP-like_sf"/>
</dbReference>
<dbReference type="SUPFAM" id="SSF56801">
    <property type="entry name" value="Acetyl-CoA synthetase-like"/>
    <property type="match status" value="1"/>
</dbReference>
<proteinExistence type="predicted"/>
<dbReference type="PROSITE" id="PS00455">
    <property type="entry name" value="AMP_BINDING"/>
    <property type="match status" value="1"/>
</dbReference>
<dbReference type="Gene3D" id="3.30.559.10">
    <property type="entry name" value="Chloramphenicol acetyltransferase-like domain"/>
    <property type="match status" value="1"/>
</dbReference>
<evidence type="ECO:0000256" key="2">
    <source>
        <dbReference type="ARBA" id="ARBA00022553"/>
    </source>
</evidence>
<dbReference type="InterPro" id="IPR009081">
    <property type="entry name" value="PP-bd_ACP"/>
</dbReference>
<dbReference type="Gene3D" id="1.10.1200.10">
    <property type="entry name" value="ACP-like"/>
    <property type="match status" value="1"/>
</dbReference>
<dbReference type="Gene3D" id="3.40.50.980">
    <property type="match status" value="2"/>
</dbReference>
<reference evidence="4 5" key="1">
    <citation type="submission" date="2022-02" db="EMBL/GenBank/DDBJ databases">
        <authorList>
            <person name="Min J."/>
        </authorList>
    </citation>
    <scope>NUCLEOTIDE SEQUENCE [LARGE SCALE GENOMIC DNA]</scope>
    <source>
        <strain evidence="4 5">GR10-1</strain>
    </source>
</reference>
<dbReference type="InterPro" id="IPR000873">
    <property type="entry name" value="AMP-dep_synth/lig_dom"/>
</dbReference>
<dbReference type="Proteomes" id="UP001202248">
    <property type="component" value="Unassembled WGS sequence"/>
</dbReference>
<dbReference type="Gene3D" id="3.30.559.30">
    <property type="entry name" value="Nonribosomal peptide synthetase, condensation domain"/>
    <property type="match status" value="1"/>
</dbReference>
<dbReference type="SUPFAM" id="SSF53474">
    <property type="entry name" value="alpha/beta-Hydrolases"/>
    <property type="match status" value="1"/>
</dbReference>
<dbReference type="EMBL" id="JAKWBL010000001">
    <property type="protein sequence ID" value="MCH5597898.1"/>
    <property type="molecule type" value="Genomic_DNA"/>
</dbReference>
<organism evidence="4 5">
    <name type="scientific">Niabella ginsengisoli</name>
    <dbReference type="NCBI Taxonomy" id="522298"/>
    <lineage>
        <taxon>Bacteria</taxon>
        <taxon>Pseudomonadati</taxon>
        <taxon>Bacteroidota</taxon>
        <taxon>Chitinophagia</taxon>
        <taxon>Chitinophagales</taxon>
        <taxon>Chitinophagaceae</taxon>
        <taxon>Niabella</taxon>
    </lineage>
</organism>
<dbReference type="InterPro" id="IPR045851">
    <property type="entry name" value="AMP-bd_C_sf"/>
</dbReference>
<dbReference type="SUPFAM" id="SSF52777">
    <property type="entry name" value="CoA-dependent acyltransferases"/>
    <property type="match status" value="2"/>
</dbReference>
<keyword evidence="5" id="KW-1185">Reference proteome</keyword>
<dbReference type="NCBIfam" id="TIGR01733">
    <property type="entry name" value="AA-adenyl-dom"/>
    <property type="match status" value="1"/>
</dbReference>
<dbReference type="Gene3D" id="3.40.50.1820">
    <property type="entry name" value="alpha/beta hydrolase"/>
    <property type="match status" value="1"/>
</dbReference>
<feature type="domain" description="Carrier" evidence="3">
    <location>
        <begin position="881"/>
        <end position="956"/>
    </location>
</feature>